<dbReference type="Proteomes" id="UP000634136">
    <property type="component" value="Unassembled WGS sequence"/>
</dbReference>
<sequence>MPWTTAMTKRRAMTEPNKIGNSTN</sequence>
<dbReference type="AlphaFoldDB" id="A0A834TE10"/>
<accession>A0A834TE10</accession>
<feature type="region of interest" description="Disordered" evidence="1">
    <location>
        <begin position="1"/>
        <end position="24"/>
    </location>
</feature>
<proteinExistence type="predicted"/>
<evidence type="ECO:0000313" key="2">
    <source>
        <dbReference type="EMBL" id="KAF7820407.1"/>
    </source>
</evidence>
<comment type="caution">
    <text evidence="2">The sequence shown here is derived from an EMBL/GenBank/DDBJ whole genome shotgun (WGS) entry which is preliminary data.</text>
</comment>
<keyword evidence="3" id="KW-1185">Reference proteome</keyword>
<evidence type="ECO:0000313" key="3">
    <source>
        <dbReference type="Proteomes" id="UP000634136"/>
    </source>
</evidence>
<protein>
    <submittedName>
        <fullName evidence="2">Uncharacterized protein</fullName>
    </submittedName>
</protein>
<organism evidence="2 3">
    <name type="scientific">Senna tora</name>
    <dbReference type="NCBI Taxonomy" id="362788"/>
    <lineage>
        <taxon>Eukaryota</taxon>
        <taxon>Viridiplantae</taxon>
        <taxon>Streptophyta</taxon>
        <taxon>Embryophyta</taxon>
        <taxon>Tracheophyta</taxon>
        <taxon>Spermatophyta</taxon>
        <taxon>Magnoliopsida</taxon>
        <taxon>eudicotyledons</taxon>
        <taxon>Gunneridae</taxon>
        <taxon>Pentapetalae</taxon>
        <taxon>rosids</taxon>
        <taxon>fabids</taxon>
        <taxon>Fabales</taxon>
        <taxon>Fabaceae</taxon>
        <taxon>Caesalpinioideae</taxon>
        <taxon>Cassia clade</taxon>
        <taxon>Senna</taxon>
    </lineage>
</organism>
<name>A0A834TE10_9FABA</name>
<dbReference type="EMBL" id="JAAIUW010000008">
    <property type="protein sequence ID" value="KAF7820407.1"/>
    <property type="molecule type" value="Genomic_DNA"/>
</dbReference>
<reference evidence="2" key="1">
    <citation type="submission" date="2020-09" db="EMBL/GenBank/DDBJ databases">
        <title>Genome-Enabled Discovery of Anthraquinone Biosynthesis in Senna tora.</title>
        <authorList>
            <person name="Kang S.-H."/>
            <person name="Pandey R.P."/>
            <person name="Lee C.-M."/>
            <person name="Sim J.-S."/>
            <person name="Jeong J.-T."/>
            <person name="Choi B.-S."/>
            <person name="Jung M."/>
            <person name="Ginzburg D."/>
            <person name="Zhao K."/>
            <person name="Won S.Y."/>
            <person name="Oh T.-J."/>
            <person name="Yu Y."/>
            <person name="Kim N.-H."/>
            <person name="Lee O.R."/>
            <person name="Lee T.-H."/>
            <person name="Bashyal P."/>
            <person name="Kim T.-S."/>
            <person name="Lee W.-H."/>
            <person name="Kawkins C."/>
            <person name="Kim C.-K."/>
            <person name="Kim J.S."/>
            <person name="Ahn B.O."/>
            <person name="Rhee S.Y."/>
            <person name="Sohng J.K."/>
        </authorList>
    </citation>
    <scope>NUCLEOTIDE SEQUENCE</scope>
    <source>
        <tissue evidence="2">Leaf</tissue>
    </source>
</reference>
<evidence type="ECO:0000256" key="1">
    <source>
        <dbReference type="SAM" id="MobiDB-lite"/>
    </source>
</evidence>
<gene>
    <name evidence="2" type="ORF">G2W53_025862</name>
</gene>